<dbReference type="AlphaFoldDB" id="A0A6B8VKQ9"/>
<dbReference type="Proteomes" id="UP000424462">
    <property type="component" value="Chromosome"/>
</dbReference>
<reference evidence="1 2" key="1">
    <citation type="submission" date="2019-11" db="EMBL/GenBank/DDBJ databases">
        <title>Complete genome sequence of Corynebacterium kalinowskii 1959, a novel Corynebacterium species isolated from soil of a small paddock in Vilsendorf, Germany.</title>
        <authorList>
            <person name="Schaffert L."/>
            <person name="Ruwe M."/>
            <person name="Milse J."/>
            <person name="Hanuschka K."/>
            <person name="Ortseifen V."/>
            <person name="Droste J."/>
            <person name="Brandt D."/>
            <person name="Schlueter L."/>
            <person name="Kutter Y."/>
            <person name="Vinke S."/>
            <person name="Viehoefer P."/>
            <person name="Jacob L."/>
            <person name="Luebke N.-C."/>
            <person name="Schulte-Berndt E."/>
            <person name="Hain C."/>
            <person name="Linder M."/>
            <person name="Schmidt P."/>
            <person name="Wollenschlaeger L."/>
            <person name="Luttermann T."/>
            <person name="Thieme E."/>
            <person name="Hassa J."/>
            <person name="Haak M."/>
            <person name="Wittchen M."/>
            <person name="Mentz A."/>
            <person name="Persicke M."/>
            <person name="Busche T."/>
            <person name="Ruckert C."/>
        </authorList>
    </citation>
    <scope>NUCLEOTIDE SEQUENCE [LARGE SCALE GENOMIC DNA]</scope>
    <source>
        <strain evidence="1 2">2039</strain>
    </source>
</reference>
<dbReference type="RefSeq" id="WP_156229600.1">
    <property type="nucleotide sequence ID" value="NZ_CP046455.1"/>
</dbReference>
<evidence type="ECO:0000313" key="1">
    <source>
        <dbReference type="EMBL" id="QGU05982.1"/>
    </source>
</evidence>
<accession>A0A6B8VKQ9</accession>
<gene>
    <name evidence="1" type="ORF">COCCU_00055</name>
</gene>
<sequence length="78" mass="8642">MAMTLRLTPEQDRALSLLAQAQGSSKQEAAIRAILTTATRTLADAEVEDLATQLLPEYAAAQRRIRTSRALFQGREER</sequence>
<dbReference type="EMBL" id="CP046455">
    <property type="protein sequence ID" value="QGU05982.1"/>
    <property type="molecule type" value="Genomic_DNA"/>
</dbReference>
<proteinExistence type="predicted"/>
<keyword evidence="2" id="KW-1185">Reference proteome</keyword>
<evidence type="ECO:0008006" key="3">
    <source>
        <dbReference type="Google" id="ProtNLM"/>
    </source>
</evidence>
<organism evidence="1 2">
    <name type="scientific">Corynebacterium occultum</name>
    <dbReference type="NCBI Taxonomy" id="2675219"/>
    <lineage>
        <taxon>Bacteria</taxon>
        <taxon>Bacillati</taxon>
        <taxon>Actinomycetota</taxon>
        <taxon>Actinomycetes</taxon>
        <taxon>Mycobacteriales</taxon>
        <taxon>Corynebacteriaceae</taxon>
        <taxon>Corynebacterium</taxon>
    </lineage>
</organism>
<dbReference type="KEGG" id="cok:COCCU_00055"/>
<name>A0A6B8VKQ9_9CORY</name>
<protein>
    <recommendedName>
        <fullName evidence="3">CopG family transcriptional regulator</fullName>
    </recommendedName>
</protein>
<evidence type="ECO:0000313" key="2">
    <source>
        <dbReference type="Proteomes" id="UP000424462"/>
    </source>
</evidence>